<proteinExistence type="predicted"/>
<feature type="signal peptide" evidence="1">
    <location>
        <begin position="1"/>
        <end position="19"/>
    </location>
</feature>
<accession>A0A4Y8N7X5</accession>
<evidence type="ECO:0000313" key="3">
    <source>
        <dbReference type="Proteomes" id="UP000297385"/>
    </source>
</evidence>
<gene>
    <name evidence="2" type="ORF">E2553_13005</name>
</gene>
<evidence type="ECO:0000313" key="2">
    <source>
        <dbReference type="EMBL" id="TFE45856.1"/>
    </source>
</evidence>
<name>A0A4Y8N7X5_9BURK</name>
<dbReference type="AlphaFoldDB" id="A0A4Y8N7X5"/>
<feature type="chain" id="PRO_5021295164" description="Secreted protein" evidence="1">
    <location>
        <begin position="20"/>
        <end position="106"/>
    </location>
</feature>
<dbReference type="Proteomes" id="UP000297385">
    <property type="component" value="Unassembled WGS sequence"/>
</dbReference>
<reference evidence="2 3" key="1">
    <citation type="submission" date="2019-03" db="EMBL/GenBank/DDBJ databases">
        <title>Complete Genome Sequence of Paraburkholderia dipogonis ICMP 19430T, a Nitrogen-fixing Symbiont of the South African Invasive Legume Dipogon lignosus in New Zealand.</title>
        <authorList>
            <person name="De Meyer S.E."/>
        </authorList>
    </citation>
    <scope>NUCLEOTIDE SEQUENCE [LARGE SCALE GENOMIC DNA]</scope>
    <source>
        <strain evidence="2 3">ICMP 19430</strain>
    </source>
</reference>
<organism evidence="2 3">
    <name type="scientific">Paraburkholderia dipogonis</name>
    <dbReference type="NCBI Taxonomy" id="1211383"/>
    <lineage>
        <taxon>Bacteria</taxon>
        <taxon>Pseudomonadati</taxon>
        <taxon>Pseudomonadota</taxon>
        <taxon>Betaproteobacteria</taxon>
        <taxon>Burkholderiales</taxon>
        <taxon>Burkholderiaceae</taxon>
        <taxon>Paraburkholderia</taxon>
    </lineage>
</organism>
<protein>
    <recommendedName>
        <fullName evidence="4">Secreted protein</fullName>
    </recommendedName>
</protein>
<comment type="caution">
    <text evidence="2">The sequence shown here is derived from an EMBL/GenBank/DDBJ whole genome shotgun (WGS) entry which is preliminary data.</text>
</comment>
<sequence length="106" mass="11469">MAQSPFFSASCLVSTAAHAANGTVPLNQNLIQSRGALSPCRLLRPHPECARFLAAAAHSDHPIVEKLATLVTRSDLDSERFMCSPARRCLRRFVSPAVAAKENPSR</sequence>
<dbReference type="EMBL" id="SNVI01000001">
    <property type="protein sequence ID" value="TFE45856.1"/>
    <property type="molecule type" value="Genomic_DNA"/>
</dbReference>
<evidence type="ECO:0008006" key="4">
    <source>
        <dbReference type="Google" id="ProtNLM"/>
    </source>
</evidence>
<keyword evidence="1" id="KW-0732">Signal</keyword>
<evidence type="ECO:0000256" key="1">
    <source>
        <dbReference type="SAM" id="SignalP"/>
    </source>
</evidence>